<feature type="region of interest" description="Disordered" evidence="1">
    <location>
        <begin position="360"/>
        <end position="467"/>
    </location>
</feature>
<dbReference type="Proteomes" id="UP000001798">
    <property type="component" value="Chromosome 7"/>
</dbReference>
<feature type="compositionally biased region" description="Low complexity" evidence="1">
    <location>
        <begin position="265"/>
        <end position="274"/>
    </location>
</feature>
<reference evidence="2 3" key="2">
    <citation type="journal article" date="2012" name="Eukaryot. Cell">
        <title>Genome update of Botrytis cinerea strains B05.10 and T4.</title>
        <authorList>
            <person name="Staats M."/>
            <person name="van Kan J.A."/>
        </authorList>
    </citation>
    <scope>NUCLEOTIDE SEQUENCE [LARGE SCALE GENOMIC DNA]</scope>
    <source>
        <strain evidence="2 3">B05.10</strain>
    </source>
</reference>
<proteinExistence type="predicted"/>
<feature type="compositionally biased region" description="Basic and acidic residues" evidence="1">
    <location>
        <begin position="458"/>
        <end position="467"/>
    </location>
</feature>
<feature type="compositionally biased region" description="Polar residues" evidence="1">
    <location>
        <begin position="295"/>
        <end position="306"/>
    </location>
</feature>
<dbReference type="VEuPathDB" id="FungiDB:Bcin07g00800"/>
<gene>
    <name evidence="2" type="ORF">BCIN_07g00800</name>
</gene>
<reference evidence="2 3" key="3">
    <citation type="journal article" date="2017" name="Mol. Plant Pathol.">
        <title>A gapless genome sequence of the fungus Botrytis cinerea.</title>
        <authorList>
            <person name="Van Kan J.A."/>
            <person name="Stassen J.H."/>
            <person name="Mosbach A."/>
            <person name="Van Der Lee T.A."/>
            <person name="Faino L."/>
            <person name="Farmer A.D."/>
            <person name="Papasotiriou D.G."/>
            <person name="Zhou S."/>
            <person name="Seidl M.F."/>
            <person name="Cottam E."/>
            <person name="Edel D."/>
            <person name="Hahn M."/>
            <person name="Schwartz D.C."/>
            <person name="Dietrich R.A."/>
            <person name="Widdison S."/>
            <person name="Scalliet G."/>
        </authorList>
    </citation>
    <scope>NUCLEOTIDE SEQUENCE [LARGE SCALE GENOMIC DNA]</scope>
    <source>
        <strain evidence="2 3">B05.10</strain>
    </source>
</reference>
<dbReference type="KEGG" id="bfu:BCIN_07g00800"/>
<dbReference type="AlphaFoldDB" id="A0A384JLT3"/>
<feature type="compositionally biased region" description="Basic residues" evidence="1">
    <location>
        <begin position="400"/>
        <end position="410"/>
    </location>
</feature>
<feature type="region of interest" description="Disordered" evidence="1">
    <location>
        <begin position="254"/>
        <end position="274"/>
    </location>
</feature>
<dbReference type="EMBL" id="CP009811">
    <property type="protein sequence ID" value="ATZ51441.1"/>
    <property type="molecule type" value="Genomic_DNA"/>
</dbReference>
<evidence type="ECO:0000313" key="2">
    <source>
        <dbReference type="EMBL" id="ATZ51441.1"/>
    </source>
</evidence>
<evidence type="ECO:0000256" key="1">
    <source>
        <dbReference type="SAM" id="MobiDB-lite"/>
    </source>
</evidence>
<keyword evidence="3" id="KW-1185">Reference proteome</keyword>
<sequence length="467" mass="50555">MANVNHQPGLASAATQREFAFRIFLHPQRPIDINATEICGSFNTPQKPPLSGNHTVMNAGTISRQGIFAWVRGIINELISFNLNSMNLVPALWGQLFKIIQNHSFFKRWIFSRPRPGPMGFLTVVHDPSEEMQYTGENVLGRAQIIWQEIEADLKNEEPNQFIGEIFQQVFHIWQYKCFMNNMLMDMRGRPRTTERDTFSELVRYVLSRPLPLHNHPAPQINPPAPAPQVPAYQPAHPPQNLVGADVGIVGHPSIIGNPGNSPTRGASGARAGAGPVTGVSVAAGTLEISDDESSGQSDNTNSAFNQPYPRMPTPEPNTGRMVSTLMLSGSALAHTLRGANRVVSSAIPNAVQAGRSNIPAASVPQSNGNQQNGNAQGNGQPRPRPGATIAQSRPPQSNLHHHSGTRRQLHIPQIPPFNSAVPGSSTAGPVATQKRPATTSSNTSSPSGPSRPSGKKFKMERPDVDH</sequence>
<organism evidence="2 3">
    <name type="scientific">Botryotinia fuckeliana (strain B05.10)</name>
    <name type="common">Noble rot fungus</name>
    <name type="synonym">Botrytis cinerea</name>
    <dbReference type="NCBI Taxonomy" id="332648"/>
    <lineage>
        <taxon>Eukaryota</taxon>
        <taxon>Fungi</taxon>
        <taxon>Dikarya</taxon>
        <taxon>Ascomycota</taxon>
        <taxon>Pezizomycotina</taxon>
        <taxon>Leotiomycetes</taxon>
        <taxon>Helotiales</taxon>
        <taxon>Sclerotiniaceae</taxon>
        <taxon>Botrytis</taxon>
    </lineage>
</organism>
<feature type="compositionally biased region" description="Low complexity" evidence="1">
    <location>
        <begin position="366"/>
        <end position="381"/>
    </location>
</feature>
<dbReference type="RefSeq" id="XP_001556074.1">
    <property type="nucleotide sequence ID" value="XM_001556024.2"/>
</dbReference>
<name>A0A384JLT3_BOTFB</name>
<feature type="region of interest" description="Disordered" evidence="1">
    <location>
        <begin position="289"/>
        <end position="322"/>
    </location>
</feature>
<evidence type="ECO:0000313" key="3">
    <source>
        <dbReference type="Proteomes" id="UP000001798"/>
    </source>
</evidence>
<feature type="compositionally biased region" description="Polar residues" evidence="1">
    <location>
        <begin position="390"/>
        <end position="399"/>
    </location>
</feature>
<accession>A0A384JLT3</accession>
<protein>
    <submittedName>
        <fullName evidence="2">Uncharacterized protein</fullName>
    </submittedName>
</protein>
<dbReference type="OrthoDB" id="3530615at2759"/>
<feature type="compositionally biased region" description="Low complexity" evidence="1">
    <location>
        <begin position="439"/>
        <end position="453"/>
    </location>
</feature>
<dbReference type="GeneID" id="5436643"/>
<reference evidence="2 3" key="1">
    <citation type="journal article" date="2011" name="PLoS Genet.">
        <title>Genomic analysis of the necrotrophic fungal pathogens Sclerotinia sclerotiorum and Botrytis cinerea.</title>
        <authorList>
            <person name="Amselem J."/>
            <person name="Cuomo C.A."/>
            <person name="van Kan J.A."/>
            <person name="Viaud M."/>
            <person name="Benito E.P."/>
            <person name="Couloux A."/>
            <person name="Coutinho P.M."/>
            <person name="de Vries R.P."/>
            <person name="Dyer P.S."/>
            <person name="Fillinger S."/>
            <person name="Fournier E."/>
            <person name="Gout L."/>
            <person name="Hahn M."/>
            <person name="Kohn L."/>
            <person name="Lapalu N."/>
            <person name="Plummer K.M."/>
            <person name="Pradier J.M."/>
            <person name="Quevillon E."/>
            <person name="Sharon A."/>
            <person name="Simon A."/>
            <person name="ten Have A."/>
            <person name="Tudzynski B."/>
            <person name="Tudzynski P."/>
            <person name="Wincker P."/>
            <person name="Andrew M."/>
            <person name="Anthouard V."/>
            <person name="Beever R.E."/>
            <person name="Beffa R."/>
            <person name="Benoit I."/>
            <person name="Bouzid O."/>
            <person name="Brault B."/>
            <person name="Chen Z."/>
            <person name="Choquer M."/>
            <person name="Collemare J."/>
            <person name="Cotton P."/>
            <person name="Danchin E.G."/>
            <person name="Da Silva C."/>
            <person name="Gautier A."/>
            <person name="Giraud C."/>
            <person name="Giraud T."/>
            <person name="Gonzalez C."/>
            <person name="Grossetete S."/>
            <person name="Guldener U."/>
            <person name="Henrissat B."/>
            <person name="Howlett B.J."/>
            <person name="Kodira C."/>
            <person name="Kretschmer M."/>
            <person name="Lappartient A."/>
            <person name="Leroch M."/>
            <person name="Levis C."/>
            <person name="Mauceli E."/>
            <person name="Neuveglise C."/>
            <person name="Oeser B."/>
            <person name="Pearson M."/>
            <person name="Poulain J."/>
            <person name="Poussereau N."/>
            <person name="Quesneville H."/>
            <person name="Rascle C."/>
            <person name="Schumacher J."/>
            <person name="Segurens B."/>
            <person name="Sexton A."/>
            <person name="Silva E."/>
            <person name="Sirven C."/>
            <person name="Soanes D.M."/>
            <person name="Talbot N.J."/>
            <person name="Templeton M."/>
            <person name="Yandava C."/>
            <person name="Yarden O."/>
            <person name="Zeng Q."/>
            <person name="Rollins J.A."/>
            <person name="Lebrun M.H."/>
            <person name="Dickman M."/>
        </authorList>
    </citation>
    <scope>NUCLEOTIDE SEQUENCE [LARGE SCALE GENOMIC DNA]</scope>
    <source>
        <strain evidence="2 3">B05.10</strain>
    </source>
</reference>